<organism evidence="2">
    <name type="scientific">bioreactor metagenome</name>
    <dbReference type="NCBI Taxonomy" id="1076179"/>
    <lineage>
        <taxon>unclassified sequences</taxon>
        <taxon>metagenomes</taxon>
        <taxon>ecological metagenomes</taxon>
    </lineage>
</organism>
<dbReference type="InterPro" id="IPR006199">
    <property type="entry name" value="LexA_DNA-bd_dom"/>
</dbReference>
<dbReference type="EMBL" id="VSSQ01117839">
    <property type="protein sequence ID" value="MPN52082.1"/>
    <property type="molecule type" value="Genomic_DNA"/>
</dbReference>
<reference evidence="2" key="1">
    <citation type="submission" date="2019-08" db="EMBL/GenBank/DDBJ databases">
        <authorList>
            <person name="Kucharzyk K."/>
            <person name="Murdoch R.W."/>
            <person name="Higgins S."/>
            <person name="Loffler F."/>
        </authorList>
    </citation>
    <scope>NUCLEOTIDE SEQUENCE</scope>
</reference>
<sequence>MCDEVEKQPPVQDTYTARQGQYLAFIYYYAKIHRQPPAEADMQRYFQVSPPTVHQMILGLEKSGLIERIPGQGRSLKLLVPREQLPDLL</sequence>
<dbReference type="AlphaFoldDB" id="A0A645IMK3"/>
<dbReference type="GO" id="GO:0006508">
    <property type="term" value="P:proteolysis"/>
    <property type="evidence" value="ECO:0007669"/>
    <property type="project" value="InterPro"/>
</dbReference>
<evidence type="ECO:0000259" key="1">
    <source>
        <dbReference type="Pfam" id="PF01726"/>
    </source>
</evidence>
<dbReference type="SUPFAM" id="SSF46785">
    <property type="entry name" value="Winged helix' DNA-binding domain"/>
    <property type="match status" value="1"/>
</dbReference>
<evidence type="ECO:0000313" key="2">
    <source>
        <dbReference type="EMBL" id="MPN52082.1"/>
    </source>
</evidence>
<dbReference type="Pfam" id="PF01726">
    <property type="entry name" value="LexA_DNA_bind"/>
    <property type="match status" value="1"/>
</dbReference>
<accession>A0A645IMK3</accession>
<dbReference type="Gene3D" id="1.10.10.10">
    <property type="entry name" value="Winged helix-like DNA-binding domain superfamily/Winged helix DNA-binding domain"/>
    <property type="match status" value="1"/>
</dbReference>
<protein>
    <recommendedName>
        <fullName evidence="1">LexA repressor DNA-binding domain-containing protein</fullName>
    </recommendedName>
</protein>
<gene>
    <name evidence="2" type="ORF">SDC9_199736</name>
</gene>
<comment type="caution">
    <text evidence="2">The sequence shown here is derived from an EMBL/GenBank/DDBJ whole genome shotgun (WGS) entry which is preliminary data.</text>
</comment>
<dbReference type="InterPro" id="IPR036388">
    <property type="entry name" value="WH-like_DNA-bd_sf"/>
</dbReference>
<feature type="domain" description="LexA repressor DNA-binding" evidence="1">
    <location>
        <begin position="15"/>
        <end position="74"/>
    </location>
</feature>
<name>A0A645IMK3_9ZZZZ</name>
<dbReference type="GO" id="GO:0004252">
    <property type="term" value="F:serine-type endopeptidase activity"/>
    <property type="evidence" value="ECO:0007669"/>
    <property type="project" value="InterPro"/>
</dbReference>
<dbReference type="InterPro" id="IPR036390">
    <property type="entry name" value="WH_DNA-bd_sf"/>
</dbReference>
<proteinExistence type="predicted"/>